<dbReference type="AlphaFoldDB" id="A0A852VAD1"/>
<organism evidence="2 3">
    <name type="scientific">Streptosporangium sandarakinum</name>
    <dbReference type="NCBI Taxonomy" id="1260955"/>
    <lineage>
        <taxon>Bacteria</taxon>
        <taxon>Bacillati</taxon>
        <taxon>Actinomycetota</taxon>
        <taxon>Actinomycetes</taxon>
        <taxon>Streptosporangiales</taxon>
        <taxon>Streptosporangiaceae</taxon>
        <taxon>Streptosporangium</taxon>
    </lineage>
</organism>
<evidence type="ECO:0000313" key="3">
    <source>
        <dbReference type="Proteomes" id="UP000576393"/>
    </source>
</evidence>
<keyword evidence="1" id="KW-0732">Signal</keyword>
<dbReference type="EMBL" id="JACCCO010000003">
    <property type="protein sequence ID" value="NYF43431.1"/>
    <property type="molecule type" value="Genomic_DNA"/>
</dbReference>
<feature type="chain" id="PRO_5032416291" description="Secreted protein" evidence="1">
    <location>
        <begin position="26"/>
        <end position="152"/>
    </location>
</feature>
<dbReference type="PROSITE" id="PS51318">
    <property type="entry name" value="TAT"/>
    <property type="match status" value="1"/>
</dbReference>
<reference evidence="2 3" key="1">
    <citation type="submission" date="2020-07" db="EMBL/GenBank/DDBJ databases">
        <title>Sequencing the genomes of 1000 actinobacteria strains.</title>
        <authorList>
            <person name="Klenk H.-P."/>
        </authorList>
    </citation>
    <scope>NUCLEOTIDE SEQUENCE [LARGE SCALE GENOMIC DNA]</scope>
    <source>
        <strain evidence="2 3">DSM 45763</strain>
    </source>
</reference>
<feature type="signal peptide" evidence="1">
    <location>
        <begin position="1"/>
        <end position="25"/>
    </location>
</feature>
<name>A0A852VAD1_9ACTN</name>
<comment type="caution">
    <text evidence="2">The sequence shown here is derived from an EMBL/GenBank/DDBJ whole genome shotgun (WGS) entry which is preliminary data.</text>
</comment>
<dbReference type="InterPro" id="IPR006311">
    <property type="entry name" value="TAT_signal"/>
</dbReference>
<sequence>MHRTARLLLGLTTAAALGLGLPATAASASAATASTASAARAAETWEWGPTASSDRRGWAGGVVRSSGTGLRIHGDLYDAAGARTCSWLKIKWLSDRGRWHTKTFRNCSQSRILSFRVNAGYMLTASAKVCRGTSTRITGRCSGWEGVWSQGG</sequence>
<dbReference type="Proteomes" id="UP000576393">
    <property type="component" value="Unassembled WGS sequence"/>
</dbReference>
<keyword evidence="3" id="KW-1185">Reference proteome</keyword>
<evidence type="ECO:0008006" key="4">
    <source>
        <dbReference type="Google" id="ProtNLM"/>
    </source>
</evidence>
<evidence type="ECO:0000256" key="1">
    <source>
        <dbReference type="SAM" id="SignalP"/>
    </source>
</evidence>
<proteinExistence type="predicted"/>
<evidence type="ECO:0000313" key="2">
    <source>
        <dbReference type="EMBL" id="NYF43431.1"/>
    </source>
</evidence>
<dbReference type="RefSeq" id="WP_179826940.1">
    <property type="nucleotide sequence ID" value="NZ_JACCCO010000003.1"/>
</dbReference>
<protein>
    <recommendedName>
        <fullName evidence="4">Secreted protein</fullName>
    </recommendedName>
</protein>
<gene>
    <name evidence="2" type="ORF">HDA43_005658</name>
</gene>
<accession>A0A852VAD1</accession>